<comment type="caution">
    <text evidence="4">The sequence shown here is derived from an EMBL/GenBank/DDBJ whole genome shotgun (WGS) entry which is preliminary data.</text>
</comment>
<name>A0A8J2WZ84_9STRA</name>
<evidence type="ECO:0000313" key="4">
    <source>
        <dbReference type="EMBL" id="CAH0374392.1"/>
    </source>
</evidence>
<dbReference type="InterPro" id="IPR051712">
    <property type="entry name" value="ARTD-AVP"/>
</dbReference>
<dbReference type="SUPFAM" id="SSF56399">
    <property type="entry name" value="ADP-ribosylation"/>
    <property type="match status" value="1"/>
</dbReference>
<reference evidence="4" key="1">
    <citation type="submission" date="2021-11" db="EMBL/GenBank/DDBJ databases">
        <authorList>
            <consortium name="Genoscope - CEA"/>
            <person name="William W."/>
        </authorList>
    </citation>
    <scope>NUCLEOTIDE SEQUENCE</scope>
</reference>
<dbReference type="GO" id="GO:1990404">
    <property type="term" value="F:NAD+-protein mono-ADP-ribosyltransferase activity"/>
    <property type="evidence" value="ECO:0007669"/>
    <property type="project" value="TreeGrafter"/>
</dbReference>
<dbReference type="OrthoDB" id="6133115at2759"/>
<dbReference type="Gene3D" id="3.90.228.10">
    <property type="match status" value="1"/>
</dbReference>
<dbReference type="PROSITE" id="PS51059">
    <property type="entry name" value="PARP_CATALYTIC"/>
    <property type="match status" value="1"/>
</dbReference>
<feature type="domain" description="PARP catalytic" evidence="3">
    <location>
        <begin position="106"/>
        <end position="354"/>
    </location>
</feature>
<gene>
    <name evidence="4" type="ORF">PECAL_4P16700</name>
</gene>
<feature type="region of interest" description="Disordered" evidence="2">
    <location>
        <begin position="375"/>
        <end position="416"/>
    </location>
</feature>
<evidence type="ECO:0000313" key="5">
    <source>
        <dbReference type="Proteomes" id="UP000789595"/>
    </source>
</evidence>
<sequence>MECIEILDSDEEAANNAQAPPESDDEVEIVGGAPAPALPDSQDSEVQILDDAADLSEGAQAKLLKSLLAEKQQLAQQVASLQKKTGDAKRAKRPVYWRRDGDGKRLPDDAGVDEKLLVELTPGSDEYESVAARLQSRGLPDANISSIKRCVNDHLWAPYAARREAMARRASSSDEDRVWRSDVLPGVLNEAENPVCLPDANPCRERYLFHGAAPSTIDCILDENVDFRLSQITGAMGACAYFADQSSYSDQYCRMPDHSALVRHRHAGTAARPQDALKMLVCRVLLGECGRGQPGLRRPPAIGGSGRLNDSVSNNPDTVDDCASQGSMYGVFDNAQVYPEYVIEYKRDYGGGGGGRFAAALAGLPPSLLAGIPGMPAAVPRRAPKPPRARKPAAKKPAKKRATTKRKSPRKKSDDA</sequence>
<evidence type="ECO:0000256" key="2">
    <source>
        <dbReference type="SAM" id="MobiDB-lite"/>
    </source>
</evidence>
<proteinExistence type="predicted"/>
<protein>
    <recommendedName>
        <fullName evidence="1">Poly [ADP-ribose] polymerase</fullName>
        <shortName evidence="1">PARP</shortName>
        <ecNumber evidence="1">2.4.2.-</ecNumber>
    </recommendedName>
</protein>
<keyword evidence="1" id="KW-0808">Transferase</keyword>
<dbReference type="Pfam" id="PF00644">
    <property type="entry name" value="PARP"/>
    <property type="match status" value="1"/>
</dbReference>
<dbReference type="Proteomes" id="UP000789595">
    <property type="component" value="Unassembled WGS sequence"/>
</dbReference>
<feature type="compositionally biased region" description="Acidic residues" evidence="2">
    <location>
        <begin position="1"/>
        <end position="13"/>
    </location>
</feature>
<keyword evidence="5" id="KW-1185">Reference proteome</keyword>
<evidence type="ECO:0000256" key="1">
    <source>
        <dbReference type="RuleBase" id="RU362114"/>
    </source>
</evidence>
<dbReference type="GO" id="GO:0005634">
    <property type="term" value="C:nucleus"/>
    <property type="evidence" value="ECO:0007669"/>
    <property type="project" value="TreeGrafter"/>
</dbReference>
<dbReference type="AlphaFoldDB" id="A0A8J2WZ84"/>
<dbReference type="GO" id="GO:0003950">
    <property type="term" value="F:NAD+ poly-ADP-ribosyltransferase activity"/>
    <property type="evidence" value="ECO:0007669"/>
    <property type="project" value="UniProtKB-UniRule"/>
</dbReference>
<dbReference type="InterPro" id="IPR012317">
    <property type="entry name" value="Poly(ADP-ribose)pol_cat_dom"/>
</dbReference>
<feature type="region of interest" description="Disordered" evidence="2">
    <location>
        <begin position="1"/>
        <end position="43"/>
    </location>
</feature>
<evidence type="ECO:0000259" key="3">
    <source>
        <dbReference type="PROSITE" id="PS51059"/>
    </source>
</evidence>
<dbReference type="PANTHER" id="PTHR45740">
    <property type="entry name" value="POLY [ADP-RIBOSE] POLYMERASE"/>
    <property type="match status" value="1"/>
</dbReference>
<keyword evidence="1" id="KW-0520">NAD</keyword>
<accession>A0A8J2WZ84</accession>
<feature type="compositionally biased region" description="Basic residues" evidence="2">
    <location>
        <begin position="382"/>
        <end position="410"/>
    </location>
</feature>
<organism evidence="4 5">
    <name type="scientific">Pelagomonas calceolata</name>
    <dbReference type="NCBI Taxonomy" id="35677"/>
    <lineage>
        <taxon>Eukaryota</taxon>
        <taxon>Sar</taxon>
        <taxon>Stramenopiles</taxon>
        <taxon>Ochrophyta</taxon>
        <taxon>Pelagophyceae</taxon>
        <taxon>Pelagomonadales</taxon>
        <taxon>Pelagomonadaceae</taxon>
        <taxon>Pelagomonas</taxon>
    </lineage>
</organism>
<dbReference type="EC" id="2.4.2.-" evidence="1"/>
<dbReference type="PANTHER" id="PTHR45740:SF2">
    <property type="entry name" value="POLY [ADP-RIBOSE] POLYMERASE"/>
    <property type="match status" value="1"/>
</dbReference>
<dbReference type="EMBL" id="CAKKNE010000004">
    <property type="protein sequence ID" value="CAH0374392.1"/>
    <property type="molecule type" value="Genomic_DNA"/>
</dbReference>
<keyword evidence="1" id="KW-0328">Glycosyltransferase</keyword>